<dbReference type="PANTHER" id="PTHR33054:SF9">
    <property type="entry name" value="CCHC-TYPE DOMAIN-CONTAINING PROTEIN"/>
    <property type="match status" value="1"/>
</dbReference>
<feature type="compositionally biased region" description="Basic residues" evidence="1">
    <location>
        <begin position="187"/>
        <end position="216"/>
    </location>
</feature>
<feature type="region of interest" description="Disordered" evidence="1">
    <location>
        <begin position="171"/>
        <end position="216"/>
    </location>
</feature>
<feature type="domain" description="DUF7746" evidence="2">
    <location>
        <begin position="32"/>
        <end position="83"/>
    </location>
</feature>
<gene>
    <name evidence="3" type="ORF">KY290_027814</name>
</gene>
<comment type="caution">
    <text evidence="3">The sequence shown here is derived from an EMBL/GenBank/DDBJ whole genome shotgun (WGS) entry which is preliminary data.</text>
</comment>
<accession>A0ABQ7UHX2</accession>
<organism evidence="3 4">
    <name type="scientific">Solanum tuberosum</name>
    <name type="common">Potato</name>
    <dbReference type="NCBI Taxonomy" id="4113"/>
    <lineage>
        <taxon>Eukaryota</taxon>
        <taxon>Viridiplantae</taxon>
        <taxon>Streptophyta</taxon>
        <taxon>Embryophyta</taxon>
        <taxon>Tracheophyta</taxon>
        <taxon>Spermatophyta</taxon>
        <taxon>Magnoliopsida</taxon>
        <taxon>eudicotyledons</taxon>
        <taxon>Gunneridae</taxon>
        <taxon>Pentapetalae</taxon>
        <taxon>asterids</taxon>
        <taxon>lamiids</taxon>
        <taxon>Solanales</taxon>
        <taxon>Solanaceae</taxon>
        <taxon>Solanoideae</taxon>
        <taxon>Solaneae</taxon>
        <taxon>Solanum</taxon>
    </lineage>
</organism>
<evidence type="ECO:0000259" key="2">
    <source>
        <dbReference type="Pfam" id="PF24925"/>
    </source>
</evidence>
<keyword evidence="4" id="KW-1185">Reference proteome</keyword>
<dbReference type="Proteomes" id="UP000826656">
    <property type="component" value="Unassembled WGS sequence"/>
</dbReference>
<reference evidence="3 4" key="1">
    <citation type="journal article" date="2021" name="bioRxiv">
        <title>Chromosome-scale and haplotype-resolved genome assembly of a tetraploid potato cultivar.</title>
        <authorList>
            <person name="Sun H."/>
            <person name="Jiao W.-B."/>
            <person name="Krause K."/>
            <person name="Campoy J.A."/>
            <person name="Goel M."/>
            <person name="Folz-Donahue K."/>
            <person name="Kukat C."/>
            <person name="Huettel B."/>
            <person name="Schneeberger K."/>
        </authorList>
    </citation>
    <scope>NUCLEOTIDE SEQUENCE [LARGE SCALE GENOMIC DNA]</scope>
    <source>
        <strain evidence="3">SolTubOtavaFocal</strain>
        <tissue evidence="3">Leaves</tissue>
    </source>
</reference>
<protein>
    <recommendedName>
        <fullName evidence="2">DUF7746 domain-containing protein</fullName>
    </recommendedName>
</protein>
<name>A0ABQ7UHX2_SOLTU</name>
<evidence type="ECO:0000256" key="1">
    <source>
        <dbReference type="SAM" id="MobiDB-lite"/>
    </source>
</evidence>
<proteinExistence type="predicted"/>
<dbReference type="InterPro" id="IPR056648">
    <property type="entry name" value="DUF7746"/>
</dbReference>
<dbReference type="Pfam" id="PF24925">
    <property type="entry name" value="DUF7746"/>
    <property type="match status" value="1"/>
</dbReference>
<dbReference type="EMBL" id="JAIVGD010000019">
    <property type="protein sequence ID" value="KAH0748582.1"/>
    <property type="molecule type" value="Genomic_DNA"/>
</dbReference>
<evidence type="ECO:0000313" key="4">
    <source>
        <dbReference type="Proteomes" id="UP000826656"/>
    </source>
</evidence>
<evidence type="ECO:0000313" key="3">
    <source>
        <dbReference type="EMBL" id="KAH0748582.1"/>
    </source>
</evidence>
<dbReference type="PANTHER" id="PTHR33054">
    <property type="entry name" value="CCHC-TYPE DOMAIN-CONTAINING PROTEIN"/>
    <property type="match status" value="1"/>
</dbReference>
<sequence>MEKPRQGFYPSGQIYPPSKYEENAFLSTSSHEGRSITAWNIDGLAEHQIYNKLHEMGVAITAYKMRGSADKEATTMIAAGFTGYDPTRLSFGFLEKRFISGLPLLFADKVRTTIQDRNDDRIPYSSLTYGDLVNTNYIVGLELCTDIKLIHQLKKEHSSSRRELGSFCRDFGFITPPDKVKKDKSEKKSHRKKPRRRDNSTRPRRKKSKSKRPKDT</sequence>